<keyword evidence="1" id="KW-0479">Metal-binding</keyword>
<dbReference type="Gene3D" id="3.30.40.10">
    <property type="entry name" value="Zinc/RING finger domain, C3HC4 (zinc finger)"/>
    <property type="match status" value="2"/>
</dbReference>
<keyword evidence="2" id="KW-0863">Zinc-finger</keyword>
<dbReference type="Pfam" id="PF23580">
    <property type="entry name" value="Znf_XAF1_N"/>
    <property type="match status" value="1"/>
</dbReference>
<dbReference type="AlphaFoldDB" id="A0A6P5QQB0"/>
<feature type="region of interest" description="Disordered" evidence="4">
    <location>
        <begin position="181"/>
        <end position="221"/>
    </location>
</feature>
<proteinExistence type="predicted"/>
<dbReference type="GO" id="GO:0005739">
    <property type="term" value="C:mitochondrion"/>
    <property type="evidence" value="ECO:0007669"/>
    <property type="project" value="TreeGrafter"/>
</dbReference>
<feature type="domain" description="TRAFD1/XAF1 zinc finger" evidence="6">
    <location>
        <begin position="78"/>
        <end position="112"/>
    </location>
</feature>
<dbReference type="GeneID" id="110305148"/>
<protein>
    <submittedName>
        <fullName evidence="8">XIAP-associated factor 1</fullName>
    </submittedName>
</protein>
<accession>A0A6P5QQB0</accession>
<dbReference type="KEGG" id="mcal:110305148"/>
<dbReference type="InterPro" id="IPR051986">
    <property type="entry name" value="Innate_Immune_Apopt_Reg"/>
</dbReference>
<dbReference type="Gene3D" id="6.10.250.1730">
    <property type="match status" value="1"/>
</dbReference>
<gene>
    <name evidence="8" type="primary">Xaf1</name>
</gene>
<dbReference type="PANTHER" id="PTHR16295:SF17">
    <property type="entry name" value="XIAP-ASSOCIATED FACTOR 1"/>
    <property type="match status" value="1"/>
</dbReference>
<evidence type="ECO:0000256" key="3">
    <source>
        <dbReference type="ARBA" id="ARBA00022833"/>
    </source>
</evidence>
<evidence type="ECO:0000256" key="1">
    <source>
        <dbReference type="ARBA" id="ARBA00022723"/>
    </source>
</evidence>
<dbReference type="RefSeq" id="XP_021032609.1">
    <property type="nucleotide sequence ID" value="XM_021176950.2"/>
</dbReference>
<keyword evidence="3" id="KW-0862">Zinc</keyword>
<dbReference type="Proteomes" id="UP000515126">
    <property type="component" value="Chromosome 11"/>
</dbReference>
<reference evidence="8" key="1">
    <citation type="submission" date="2025-08" db="UniProtKB">
        <authorList>
            <consortium name="RefSeq"/>
        </authorList>
    </citation>
    <scope>IDENTIFICATION</scope>
</reference>
<dbReference type="InterPro" id="IPR049439">
    <property type="entry name" value="TRAFD1-XIAF1_Znf"/>
</dbReference>
<evidence type="ECO:0000259" key="5">
    <source>
        <dbReference type="Pfam" id="PF18608"/>
    </source>
</evidence>
<evidence type="ECO:0000313" key="8">
    <source>
        <dbReference type="RefSeq" id="XP_021032609.1"/>
    </source>
</evidence>
<dbReference type="GO" id="GO:0006915">
    <property type="term" value="P:apoptotic process"/>
    <property type="evidence" value="ECO:0007669"/>
    <property type="project" value="InterPro"/>
</dbReference>
<evidence type="ECO:0000313" key="7">
    <source>
        <dbReference type="Proteomes" id="UP000515126"/>
    </source>
</evidence>
<dbReference type="Pfam" id="PF21366">
    <property type="entry name" value="TRAFD1-XIAF1_ZnF"/>
    <property type="match status" value="1"/>
</dbReference>
<evidence type="ECO:0000256" key="4">
    <source>
        <dbReference type="SAM" id="MobiDB-lite"/>
    </source>
</evidence>
<feature type="domain" description="XIAP-associated factor 1 C-terminal" evidence="5">
    <location>
        <begin position="223"/>
        <end position="268"/>
    </location>
</feature>
<keyword evidence="7" id="KW-1185">Reference proteome</keyword>
<dbReference type="InterPro" id="IPR013083">
    <property type="entry name" value="Znf_RING/FYVE/PHD"/>
</dbReference>
<dbReference type="InterPro" id="IPR031220">
    <property type="entry name" value="XAF1_C_sf"/>
</dbReference>
<sequence length="270" mass="30551">MEADFQVCRNCKRNVASLHFMLHEAHCLRFVALCPECEEPIPESKMKEHMEVVHQQTKESQQHPAKCKFCELAVQLSNLDVHESHCGSRTEHCPHCNQPITLQVLSQHKAMCLSAKGRPEEGERIVSSPGRKTHCDICKQMIPENTYASHMKQCSAPNTVTCIRDGSVIVIPSTLAFMDSGSRRSTVSKDVRPKTKNRNSSTKRETKNQNGTMDLPLKSGLQQRADLPKGDETAYDTLRNCCQCRILLPLPILNEHQEKCQRLAHQKTLQ</sequence>
<dbReference type="PANTHER" id="PTHR16295">
    <property type="entry name" value="TRAF-TYPE ZINC FINGER PROTEIN-RELATED"/>
    <property type="match status" value="1"/>
</dbReference>
<evidence type="ECO:0000259" key="6">
    <source>
        <dbReference type="Pfam" id="PF21366"/>
    </source>
</evidence>
<dbReference type="CTD" id="54739"/>
<dbReference type="Pfam" id="PF18608">
    <property type="entry name" value="XAF1_C"/>
    <property type="match status" value="1"/>
</dbReference>
<name>A0A6P5QQB0_MUSCR</name>
<evidence type="ECO:0000256" key="2">
    <source>
        <dbReference type="ARBA" id="ARBA00022771"/>
    </source>
</evidence>
<dbReference type="InterPro" id="IPR041386">
    <property type="entry name" value="XAF1_C"/>
</dbReference>
<dbReference type="GO" id="GO:0008270">
    <property type="term" value="F:zinc ion binding"/>
    <property type="evidence" value="ECO:0007669"/>
    <property type="project" value="UniProtKB-KW"/>
</dbReference>
<organism evidence="7 8">
    <name type="scientific">Mus caroli</name>
    <name type="common">Ryukyu mouse</name>
    <name type="synonym">Ricefield mouse</name>
    <dbReference type="NCBI Taxonomy" id="10089"/>
    <lineage>
        <taxon>Eukaryota</taxon>
        <taxon>Metazoa</taxon>
        <taxon>Chordata</taxon>
        <taxon>Craniata</taxon>
        <taxon>Vertebrata</taxon>
        <taxon>Euteleostomi</taxon>
        <taxon>Mammalia</taxon>
        <taxon>Eutheria</taxon>
        <taxon>Euarchontoglires</taxon>
        <taxon>Glires</taxon>
        <taxon>Rodentia</taxon>
        <taxon>Myomorpha</taxon>
        <taxon>Muroidea</taxon>
        <taxon>Muridae</taxon>
        <taxon>Murinae</taxon>
        <taxon>Mus</taxon>
        <taxon>Mus</taxon>
    </lineage>
</organism>